<dbReference type="HOGENOM" id="CLU_2888263_0_0_1"/>
<dbReference type="AlphaFoldDB" id="B7Q2D0"/>
<accession>B7Q2D0</accession>
<reference evidence="1 3" key="1">
    <citation type="submission" date="2008-03" db="EMBL/GenBank/DDBJ databases">
        <title>Annotation of Ixodes scapularis.</title>
        <authorList>
            <consortium name="Ixodes scapularis Genome Project Consortium"/>
            <person name="Caler E."/>
            <person name="Hannick L.I."/>
            <person name="Bidwell S."/>
            <person name="Joardar V."/>
            <person name="Thiagarajan M."/>
            <person name="Amedeo P."/>
            <person name="Galinsky K.J."/>
            <person name="Schobel S."/>
            <person name="Inman J."/>
            <person name="Hostetler J."/>
            <person name="Miller J."/>
            <person name="Hammond M."/>
            <person name="Megy K."/>
            <person name="Lawson D."/>
            <person name="Kodira C."/>
            <person name="Sutton G."/>
            <person name="Meyer J."/>
            <person name="Hill C.A."/>
            <person name="Birren B."/>
            <person name="Nene V."/>
            <person name="Collins F."/>
            <person name="Alarcon-Chaidez F."/>
            <person name="Wikel S."/>
            <person name="Strausberg R."/>
        </authorList>
    </citation>
    <scope>NUCLEOTIDE SEQUENCE [LARGE SCALE GENOMIC DNA]</scope>
    <source>
        <strain evidence="3">Wikel</strain>
        <strain evidence="1">Wikel colony</strain>
    </source>
</reference>
<organism>
    <name type="scientific">Ixodes scapularis</name>
    <name type="common">Black-legged tick</name>
    <name type="synonym">Deer tick</name>
    <dbReference type="NCBI Taxonomy" id="6945"/>
    <lineage>
        <taxon>Eukaryota</taxon>
        <taxon>Metazoa</taxon>
        <taxon>Ecdysozoa</taxon>
        <taxon>Arthropoda</taxon>
        <taxon>Chelicerata</taxon>
        <taxon>Arachnida</taxon>
        <taxon>Acari</taxon>
        <taxon>Parasitiformes</taxon>
        <taxon>Ixodida</taxon>
        <taxon>Ixodoidea</taxon>
        <taxon>Ixodidae</taxon>
        <taxon>Ixodinae</taxon>
        <taxon>Ixodes</taxon>
    </lineage>
</organism>
<dbReference type="EMBL" id="DS843075">
    <property type="protein sequence ID" value="EEC13002.1"/>
    <property type="molecule type" value="Genomic_DNA"/>
</dbReference>
<dbReference type="InParanoid" id="B7Q2D0"/>
<evidence type="ECO:0000313" key="2">
    <source>
        <dbReference type="EnsemblMetazoa" id="ISCW010171-PA"/>
    </source>
</evidence>
<sequence>MDRHIRERWQMCGEVQRTKPPPGDSGRSYLLRFNYRVWTSDGRAVTFFGSLAIHSGKMGNADD</sequence>
<reference evidence="2" key="2">
    <citation type="submission" date="2020-05" db="UniProtKB">
        <authorList>
            <consortium name="EnsemblMetazoa"/>
        </authorList>
    </citation>
    <scope>IDENTIFICATION</scope>
    <source>
        <strain evidence="2">wikel</strain>
    </source>
</reference>
<dbReference type="VEuPathDB" id="VectorBase:ISCW010171"/>
<evidence type="ECO:0000313" key="3">
    <source>
        <dbReference type="Proteomes" id="UP000001555"/>
    </source>
</evidence>
<dbReference type="PaxDb" id="6945-B7Q2D0"/>
<keyword evidence="3" id="KW-1185">Reference proteome</keyword>
<dbReference type="VEuPathDB" id="VectorBase:ISCI010171"/>
<gene>
    <name evidence="1" type="ORF">IscW_ISCW010171</name>
</gene>
<evidence type="ECO:0000313" key="1">
    <source>
        <dbReference type="EMBL" id="EEC13002.1"/>
    </source>
</evidence>
<protein>
    <submittedName>
        <fullName evidence="1 2">Uncharacterized protein</fullName>
    </submittedName>
</protein>
<proteinExistence type="predicted"/>
<dbReference type="Proteomes" id="UP000001555">
    <property type="component" value="Unassembled WGS sequence"/>
</dbReference>
<name>B7Q2D0_IXOSC</name>
<dbReference type="EnsemblMetazoa" id="ISCW010171-RA">
    <property type="protein sequence ID" value="ISCW010171-PA"/>
    <property type="gene ID" value="ISCW010171"/>
</dbReference>
<dbReference type="EMBL" id="ABJB010220842">
    <property type="status" value="NOT_ANNOTATED_CDS"/>
    <property type="molecule type" value="Genomic_DNA"/>
</dbReference>